<gene>
    <name evidence="2" type="ORF">SDC9_200038</name>
</gene>
<feature type="transmembrane region" description="Helical" evidence="1">
    <location>
        <begin position="12"/>
        <end position="38"/>
    </location>
</feature>
<dbReference type="EMBL" id="VSSQ01118426">
    <property type="protein sequence ID" value="MPN52377.1"/>
    <property type="molecule type" value="Genomic_DNA"/>
</dbReference>
<keyword evidence="1" id="KW-1133">Transmembrane helix</keyword>
<reference evidence="2" key="1">
    <citation type="submission" date="2019-08" db="EMBL/GenBank/DDBJ databases">
        <authorList>
            <person name="Kucharzyk K."/>
            <person name="Murdoch R.W."/>
            <person name="Higgins S."/>
            <person name="Loffler F."/>
        </authorList>
    </citation>
    <scope>NUCLEOTIDE SEQUENCE</scope>
</reference>
<dbReference type="AlphaFoldDB" id="A0A645IM96"/>
<sequence>MLVLQTSQLVYYMAILIAVAIVTGALTGTVAKLLMYYLPKERKALFSQS</sequence>
<keyword evidence="1" id="KW-0812">Transmembrane</keyword>
<proteinExistence type="predicted"/>
<protein>
    <submittedName>
        <fullName evidence="2">Uncharacterized protein</fullName>
    </submittedName>
</protein>
<organism evidence="2">
    <name type="scientific">bioreactor metagenome</name>
    <dbReference type="NCBI Taxonomy" id="1076179"/>
    <lineage>
        <taxon>unclassified sequences</taxon>
        <taxon>metagenomes</taxon>
        <taxon>ecological metagenomes</taxon>
    </lineage>
</organism>
<name>A0A645IM96_9ZZZZ</name>
<evidence type="ECO:0000313" key="2">
    <source>
        <dbReference type="EMBL" id="MPN52377.1"/>
    </source>
</evidence>
<keyword evidence="1" id="KW-0472">Membrane</keyword>
<evidence type="ECO:0000256" key="1">
    <source>
        <dbReference type="SAM" id="Phobius"/>
    </source>
</evidence>
<accession>A0A645IM96</accession>
<comment type="caution">
    <text evidence="2">The sequence shown here is derived from an EMBL/GenBank/DDBJ whole genome shotgun (WGS) entry which is preliminary data.</text>
</comment>